<organism evidence="2 3">
    <name type="scientific">Echria macrotheca</name>
    <dbReference type="NCBI Taxonomy" id="438768"/>
    <lineage>
        <taxon>Eukaryota</taxon>
        <taxon>Fungi</taxon>
        <taxon>Dikarya</taxon>
        <taxon>Ascomycota</taxon>
        <taxon>Pezizomycotina</taxon>
        <taxon>Sordariomycetes</taxon>
        <taxon>Sordariomycetidae</taxon>
        <taxon>Sordariales</taxon>
        <taxon>Schizotheciaceae</taxon>
        <taxon>Echria</taxon>
    </lineage>
</organism>
<gene>
    <name evidence="2" type="ORF">QBC47DRAFT_351638</name>
</gene>
<dbReference type="PANTHER" id="PTHR43591">
    <property type="entry name" value="METHYLTRANSFERASE"/>
    <property type="match status" value="1"/>
</dbReference>
<comment type="caution">
    <text evidence="2">The sequence shown here is derived from an EMBL/GenBank/DDBJ whole genome shotgun (WGS) entry which is preliminary data.</text>
</comment>
<dbReference type="Pfam" id="PF13489">
    <property type="entry name" value="Methyltransf_23"/>
    <property type="match status" value="1"/>
</dbReference>
<name>A0AAJ0F7T8_9PEZI</name>
<protein>
    <submittedName>
        <fullName evidence="2">mRNA 3'-end-processing protein yth1</fullName>
    </submittedName>
</protein>
<dbReference type="InterPro" id="IPR029063">
    <property type="entry name" value="SAM-dependent_MTases_sf"/>
</dbReference>
<evidence type="ECO:0000313" key="2">
    <source>
        <dbReference type="EMBL" id="KAK1751469.1"/>
    </source>
</evidence>
<accession>A0AAJ0F7T8</accession>
<comment type="similarity">
    <text evidence="1">Belongs to the methyltransferase superfamily. LaeA methyltransferase family.</text>
</comment>
<evidence type="ECO:0000313" key="3">
    <source>
        <dbReference type="Proteomes" id="UP001239445"/>
    </source>
</evidence>
<sequence>MSGTADIVARPFGDEDVDFNDVESSTASISSSVLEYRAIQGRTFHSARHPTDYFTPNDGQQQQSVDLTHHYLTVLLDGKLYLAPIPEDVKNVIDIGTGTGIWAIDFADEHPEAQVIGTDLSPMQPTWIPPNMKFEVDDATVLPWTYTPDSFDFVHVRYLFGAISDWTALFKEAYRVLRPGTGWIQDCEIDVRFRSDDGTTEGVAAMEKWSELFELSGRKTGASFTVVADDLQRRSLEEAGFVDVQVRTFKVPVGGWPLDPKLAEVGRLVHATLENDLEGYTLLLWHNVLNWPAEEYRPFLADLRKALRNRKYHGYYVLRYAFGRKPEA</sequence>
<dbReference type="Gene3D" id="3.40.50.150">
    <property type="entry name" value="Vaccinia Virus protein VP39"/>
    <property type="match status" value="1"/>
</dbReference>
<dbReference type="PANTHER" id="PTHR43591:SF10">
    <property type="entry name" value="ABC TRANSMEMBRANE TYPE-1 DOMAIN-CONTAINING PROTEIN-RELATED"/>
    <property type="match status" value="1"/>
</dbReference>
<dbReference type="GO" id="GO:0008168">
    <property type="term" value="F:methyltransferase activity"/>
    <property type="evidence" value="ECO:0007669"/>
    <property type="project" value="TreeGrafter"/>
</dbReference>
<dbReference type="EMBL" id="MU839842">
    <property type="protein sequence ID" value="KAK1751469.1"/>
    <property type="molecule type" value="Genomic_DNA"/>
</dbReference>
<dbReference type="CDD" id="cd02440">
    <property type="entry name" value="AdoMet_MTases"/>
    <property type="match status" value="1"/>
</dbReference>
<reference evidence="2" key="1">
    <citation type="submission" date="2023-06" db="EMBL/GenBank/DDBJ databases">
        <title>Genome-scale phylogeny and comparative genomics of the fungal order Sordariales.</title>
        <authorList>
            <consortium name="Lawrence Berkeley National Laboratory"/>
            <person name="Hensen N."/>
            <person name="Bonometti L."/>
            <person name="Westerberg I."/>
            <person name="Brannstrom I.O."/>
            <person name="Guillou S."/>
            <person name="Cros-Aarteil S."/>
            <person name="Calhoun S."/>
            <person name="Haridas S."/>
            <person name="Kuo A."/>
            <person name="Mondo S."/>
            <person name="Pangilinan J."/>
            <person name="Riley R."/>
            <person name="Labutti K."/>
            <person name="Andreopoulos B."/>
            <person name="Lipzen A."/>
            <person name="Chen C."/>
            <person name="Yanf M."/>
            <person name="Daum C."/>
            <person name="Ng V."/>
            <person name="Clum A."/>
            <person name="Steindorff A."/>
            <person name="Ohm R."/>
            <person name="Martin F."/>
            <person name="Silar P."/>
            <person name="Natvig D."/>
            <person name="Lalanne C."/>
            <person name="Gautier V."/>
            <person name="Ament-Velasquez S.L."/>
            <person name="Kruys A."/>
            <person name="Hutchinson M.I."/>
            <person name="Powell A.J."/>
            <person name="Barry K."/>
            <person name="Miller A.N."/>
            <person name="Grigoriev I.V."/>
            <person name="Debuchy R."/>
            <person name="Gladieux P."/>
            <person name="Thoren M.H."/>
            <person name="Johannesson H."/>
        </authorList>
    </citation>
    <scope>NUCLEOTIDE SEQUENCE</scope>
    <source>
        <strain evidence="2">PSN4</strain>
    </source>
</reference>
<dbReference type="AlphaFoldDB" id="A0AAJ0F7T8"/>
<dbReference type="Proteomes" id="UP001239445">
    <property type="component" value="Unassembled WGS sequence"/>
</dbReference>
<proteinExistence type="inferred from homology"/>
<evidence type="ECO:0000256" key="1">
    <source>
        <dbReference type="ARBA" id="ARBA00038158"/>
    </source>
</evidence>
<dbReference type="SUPFAM" id="SSF53335">
    <property type="entry name" value="S-adenosyl-L-methionine-dependent methyltransferases"/>
    <property type="match status" value="1"/>
</dbReference>
<keyword evidence="3" id="KW-1185">Reference proteome</keyword>